<keyword evidence="3" id="KW-1185">Reference proteome</keyword>
<dbReference type="SUPFAM" id="SSF56112">
    <property type="entry name" value="Protein kinase-like (PK-like)"/>
    <property type="match status" value="1"/>
</dbReference>
<sequence>MGDSEQILEQSITWSDVEGKLRDALKTESRFGSQKKAVVIGVEQSYSGLIGRLHLDWTPPHEDLPKTVIVKIPSCERLKQMSSQLKSEGCDVEGKSVDVVIEEMQKSIKDVHDTENSFYELVHSHALPFKVPQTYVREASGPGDNYGYILMADQGEDSIVYPLGVNFTVDEVIQVLDAVSEVHAYSIKHPECFKSIHPNKFIDNLVQAHDERSSPLVLLKDLKVRYKEKLGNTIDEIIKNIDEIFNKNTINELNAKFGMQPTLAHCELWTQNLIWKEHDKKRELAAIIDWECVHEGNPSEDIAFMIASSLSADDRHRHADTILKHYYDHLTELLQQQPPFTLQQV</sequence>
<reference evidence="4" key="1">
    <citation type="submission" date="2017-02" db="UniProtKB">
        <authorList>
            <consortium name="WormBaseParasite"/>
        </authorList>
    </citation>
    <scope>IDENTIFICATION</scope>
</reference>
<evidence type="ECO:0000259" key="1">
    <source>
        <dbReference type="SMART" id="SM00587"/>
    </source>
</evidence>
<dbReference type="InterPro" id="IPR012877">
    <property type="entry name" value="Dhs-27"/>
</dbReference>
<reference evidence="2 3" key="2">
    <citation type="submission" date="2018-11" db="EMBL/GenBank/DDBJ databases">
        <authorList>
            <consortium name="Pathogen Informatics"/>
        </authorList>
    </citation>
    <scope>NUCLEOTIDE SEQUENCE [LARGE SCALE GENOMIC DNA]</scope>
</reference>
<dbReference type="InterPro" id="IPR011009">
    <property type="entry name" value="Kinase-like_dom_sf"/>
</dbReference>
<dbReference type="EMBL" id="UYRR01000734">
    <property type="protein sequence ID" value="VDK18169.1"/>
    <property type="molecule type" value="Genomic_DNA"/>
</dbReference>
<feature type="domain" description="CHK kinase-like" evidence="1">
    <location>
        <begin position="149"/>
        <end position="336"/>
    </location>
</feature>
<gene>
    <name evidence="2" type="ORF">ASIM_LOCUS863</name>
</gene>
<dbReference type="WBParaSite" id="ASIM_0000096701-mRNA-1">
    <property type="protein sequence ID" value="ASIM_0000096701-mRNA-1"/>
    <property type="gene ID" value="ASIM_0000096701"/>
</dbReference>
<dbReference type="Pfam" id="PF07914">
    <property type="entry name" value="DUF1679"/>
    <property type="match status" value="1"/>
</dbReference>
<evidence type="ECO:0000313" key="3">
    <source>
        <dbReference type="Proteomes" id="UP000267096"/>
    </source>
</evidence>
<dbReference type="PANTHER" id="PTHR23020">
    <property type="entry name" value="UNCHARACTERIZED NUCLEAR HORMONE RECEPTOR-RELATED"/>
    <property type="match status" value="1"/>
</dbReference>
<evidence type="ECO:0000313" key="2">
    <source>
        <dbReference type="EMBL" id="VDK18169.1"/>
    </source>
</evidence>
<organism evidence="4">
    <name type="scientific">Anisakis simplex</name>
    <name type="common">Herring worm</name>
    <dbReference type="NCBI Taxonomy" id="6269"/>
    <lineage>
        <taxon>Eukaryota</taxon>
        <taxon>Metazoa</taxon>
        <taxon>Ecdysozoa</taxon>
        <taxon>Nematoda</taxon>
        <taxon>Chromadorea</taxon>
        <taxon>Rhabditida</taxon>
        <taxon>Spirurina</taxon>
        <taxon>Ascaridomorpha</taxon>
        <taxon>Ascaridoidea</taxon>
        <taxon>Anisakidae</taxon>
        <taxon>Anisakis</taxon>
        <taxon>Anisakis simplex complex</taxon>
    </lineage>
</organism>
<dbReference type="Proteomes" id="UP000267096">
    <property type="component" value="Unassembled WGS sequence"/>
</dbReference>
<dbReference type="AlphaFoldDB" id="A0A0M3J0D0"/>
<dbReference type="PANTHER" id="PTHR23020:SF41">
    <property type="entry name" value="AMINOGLYCOSIDE PHOSPHOTRANSFERASE DOMAIN-CONTAINING PROTEIN"/>
    <property type="match status" value="1"/>
</dbReference>
<dbReference type="InterPro" id="IPR052961">
    <property type="entry name" value="Oxido-Kinase-like_Enzymes"/>
</dbReference>
<protein>
    <submittedName>
        <fullName evidence="4">CHK domain-containing protein</fullName>
    </submittedName>
</protein>
<evidence type="ECO:0000313" key="4">
    <source>
        <dbReference type="WBParaSite" id="ASIM_0000096701-mRNA-1"/>
    </source>
</evidence>
<dbReference type="InterPro" id="IPR015897">
    <property type="entry name" value="CHK_kinase-like"/>
</dbReference>
<dbReference type="SMART" id="SM00587">
    <property type="entry name" value="CHK"/>
    <property type="match status" value="1"/>
</dbReference>
<accession>A0A0M3J0D0</accession>
<dbReference type="Gene3D" id="3.90.1200.10">
    <property type="match status" value="1"/>
</dbReference>
<dbReference type="OrthoDB" id="8250698at2759"/>
<name>A0A0M3J0D0_ANISI</name>
<proteinExistence type="predicted"/>